<dbReference type="SUPFAM" id="SSF51120">
    <property type="entry name" value="beta-Roll"/>
    <property type="match status" value="2"/>
</dbReference>
<dbReference type="InterPro" id="IPR001343">
    <property type="entry name" value="Hemolysn_Ca-bd"/>
</dbReference>
<dbReference type="InterPro" id="IPR050557">
    <property type="entry name" value="RTX_toxin/Mannuronan_C5-epim"/>
</dbReference>
<gene>
    <name evidence="3" type="ORF">SAMN02745194_02195</name>
</gene>
<dbReference type="GO" id="GO:0005576">
    <property type="term" value="C:extracellular region"/>
    <property type="evidence" value="ECO:0007669"/>
    <property type="project" value="UniProtKB-SubCell"/>
</dbReference>
<keyword evidence="4" id="KW-1185">Reference proteome</keyword>
<dbReference type="RefSeq" id="WP_073134648.1">
    <property type="nucleotide sequence ID" value="NZ_FQZF01000011.1"/>
</dbReference>
<dbReference type="GO" id="GO:0005509">
    <property type="term" value="F:calcium ion binding"/>
    <property type="evidence" value="ECO:0007669"/>
    <property type="project" value="InterPro"/>
</dbReference>
<evidence type="ECO:0000313" key="3">
    <source>
        <dbReference type="EMBL" id="SHJ28828.1"/>
    </source>
</evidence>
<dbReference type="PANTHER" id="PTHR38340:SF1">
    <property type="entry name" value="S-LAYER PROTEIN"/>
    <property type="match status" value="1"/>
</dbReference>
<reference evidence="3 4" key="1">
    <citation type="submission" date="2016-11" db="EMBL/GenBank/DDBJ databases">
        <authorList>
            <person name="Jaros S."/>
            <person name="Januszkiewicz K."/>
            <person name="Wedrychowicz H."/>
        </authorList>
    </citation>
    <scope>NUCLEOTIDE SEQUENCE [LARGE SCALE GENOMIC DNA]</scope>
    <source>
        <strain evidence="3 4">DSM 14916</strain>
    </source>
</reference>
<dbReference type="PROSITE" id="PS00330">
    <property type="entry name" value="HEMOLYSIN_CALCIUM"/>
    <property type="match status" value="3"/>
</dbReference>
<name>A0A1M6I351_9PROT</name>
<proteinExistence type="predicted"/>
<evidence type="ECO:0000313" key="4">
    <source>
        <dbReference type="Proteomes" id="UP000184387"/>
    </source>
</evidence>
<dbReference type="EMBL" id="FQZF01000011">
    <property type="protein sequence ID" value="SHJ28828.1"/>
    <property type="molecule type" value="Genomic_DNA"/>
</dbReference>
<dbReference type="PRINTS" id="PR00313">
    <property type="entry name" value="CABNDNGRPT"/>
</dbReference>
<organism evidence="3 4">
    <name type="scientific">Muricoccus roseus</name>
    <dbReference type="NCBI Taxonomy" id="198092"/>
    <lineage>
        <taxon>Bacteria</taxon>
        <taxon>Pseudomonadati</taxon>
        <taxon>Pseudomonadota</taxon>
        <taxon>Alphaproteobacteria</taxon>
        <taxon>Acetobacterales</taxon>
        <taxon>Roseomonadaceae</taxon>
        <taxon>Muricoccus</taxon>
    </lineage>
</organism>
<dbReference type="Proteomes" id="UP000184387">
    <property type="component" value="Unassembled WGS sequence"/>
</dbReference>
<dbReference type="Gene3D" id="2.150.10.10">
    <property type="entry name" value="Serralysin-like metalloprotease, C-terminal"/>
    <property type="match status" value="3"/>
</dbReference>
<dbReference type="PANTHER" id="PTHR38340">
    <property type="entry name" value="S-LAYER PROTEIN"/>
    <property type="match status" value="1"/>
</dbReference>
<comment type="subcellular location">
    <subcellularLocation>
        <location evidence="1">Secreted</location>
    </subcellularLocation>
</comment>
<dbReference type="InterPro" id="IPR011049">
    <property type="entry name" value="Serralysin-like_metalloprot_C"/>
</dbReference>
<keyword evidence="2" id="KW-0964">Secreted</keyword>
<dbReference type="Pfam" id="PF00353">
    <property type="entry name" value="HemolysinCabind"/>
    <property type="match status" value="4"/>
</dbReference>
<dbReference type="InterPro" id="IPR018511">
    <property type="entry name" value="Hemolysin-typ_Ca-bd_CS"/>
</dbReference>
<evidence type="ECO:0000256" key="2">
    <source>
        <dbReference type="ARBA" id="ARBA00022525"/>
    </source>
</evidence>
<dbReference type="AlphaFoldDB" id="A0A1M6I351"/>
<dbReference type="STRING" id="198092.SAMN02745194_02195"/>
<evidence type="ECO:0000256" key="1">
    <source>
        <dbReference type="ARBA" id="ARBA00004613"/>
    </source>
</evidence>
<accession>A0A1M6I351</accession>
<protein>
    <submittedName>
        <fullName evidence="3">Hemolysin-type calcium-binding repeat-containing protein</fullName>
    </submittedName>
</protein>
<sequence length="434" mass="42914">MTIYINPSPAVAGTSRTDLFLFDDLNRFLAAGPLDGGAGADGLVFLGNVTLTDSHFASLRNMEGLLLDGAGAQSLTLGANAALAFTDGRVAILAPNAASLFLRASALPMGGNLFVLAGDGNDTLIGGAGRDALHGGAGNDLILGGGDMDTLLGSEGDDTLRGDAGNDVLLGGDGHDSLLGGDGDDRLFGEAGDDTLLGGNGHDLLEGRDGTDRLDGGTGADTMFGGLGDDRYIVDDAGDLAIELEGGGTDTVVSSVSFTIGLAVESLTLNGNAAVSGTGNAAANRILGNAGHNLLSGMGGKDTLIGGAGDDTLIGGAAADRLTGDAGADAFRYAVAAEGADSITDFLSGTDRIEVSAAGFGGGLAEGMDLLATGHFAQNTTGRADAPFGTGQFIFETDTPRLWWDADGAGGSAAVLVAGLSGAFLQASDIQVIA</sequence>